<dbReference type="EMBL" id="JAUEPT010000342">
    <property type="protein sequence ID" value="KAK0421715.1"/>
    <property type="molecule type" value="Genomic_DNA"/>
</dbReference>
<dbReference type="Pfam" id="PF20414">
    <property type="entry name" value="DUF6698"/>
    <property type="match status" value="1"/>
</dbReference>
<evidence type="ECO:0000313" key="3">
    <source>
        <dbReference type="Proteomes" id="UP001175226"/>
    </source>
</evidence>
<gene>
    <name evidence="2" type="ORF">EV421DRAFT_1746449</name>
</gene>
<evidence type="ECO:0000256" key="1">
    <source>
        <dbReference type="SAM" id="MobiDB-lite"/>
    </source>
</evidence>
<dbReference type="Proteomes" id="UP001175226">
    <property type="component" value="Unassembled WGS sequence"/>
</dbReference>
<evidence type="ECO:0000313" key="2">
    <source>
        <dbReference type="EMBL" id="KAK0421715.1"/>
    </source>
</evidence>
<feature type="region of interest" description="Disordered" evidence="1">
    <location>
        <begin position="390"/>
        <end position="414"/>
    </location>
</feature>
<accession>A0AA39M5X0</accession>
<feature type="compositionally biased region" description="Basic and acidic residues" evidence="1">
    <location>
        <begin position="402"/>
        <end position="414"/>
    </location>
</feature>
<name>A0AA39M5X0_9AGAR</name>
<comment type="caution">
    <text evidence="2">The sequence shown here is derived from an EMBL/GenBank/DDBJ whole genome shotgun (WGS) entry which is preliminary data.</text>
</comment>
<dbReference type="InterPro" id="IPR046521">
    <property type="entry name" value="DUF6698"/>
</dbReference>
<proteinExistence type="predicted"/>
<sequence>MASPLQESQIPNLPGSSQLSQSNIGLLKWRIAELEEEVVALKGTPQARHQESFKQMGRVLPRVMSPFDSVRSVVDEKIRRQQIEEDSSSEDGESVLPTLEQERLFRGYQAMVESLGPRIERSLLGSETTAGEFNNICTLLSNGASAARTADTHCLMVKVPEWINRSIKLADMQEELLDTETRIGRGFDHYITGAYLCPIEYDWSDPKYGAYLISSSVRAALQNGDPQYPVTAESWPRFLFPDPELEHNDSDEGFAQSPLLQKAWKCLMTSPRSAEEIDLNTPASRVKRQKRNPPRCVANIVGLKSVTARSIAYVAVQAGFFDVLSRLRIALTQSGWQQVDGDFDYHIFFNNIVDYFEDAPGPIAEAKVKAVLEWWTNSVFKTGKTRLSQSLPNGGSVKRLAAKRDEQERGEHTV</sequence>
<protein>
    <submittedName>
        <fullName evidence="2">Uncharacterized protein</fullName>
    </submittedName>
</protein>
<dbReference type="AlphaFoldDB" id="A0AA39M5X0"/>
<keyword evidence="3" id="KW-1185">Reference proteome</keyword>
<organism evidence="2 3">
    <name type="scientific">Armillaria borealis</name>
    <dbReference type="NCBI Taxonomy" id="47425"/>
    <lineage>
        <taxon>Eukaryota</taxon>
        <taxon>Fungi</taxon>
        <taxon>Dikarya</taxon>
        <taxon>Basidiomycota</taxon>
        <taxon>Agaricomycotina</taxon>
        <taxon>Agaricomycetes</taxon>
        <taxon>Agaricomycetidae</taxon>
        <taxon>Agaricales</taxon>
        <taxon>Marasmiineae</taxon>
        <taxon>Physalacriaceae</taxon>
        <taxon>Armillaria</taxon>
    </lineage>
</organism>
<reference evidence="2" key="1">
    <citation type="submission" date="2023-06" db="EMBL/GenBank/DDBJ databases">
        <authorList>
            <consortium name="Lawrence Berkeley National Laboratory"/>
            <person name="Ahrendt S."/>
            <person name="Sahu N."/>
            <person name="Indic B."/>
            <person name="Wong-Bajracharya J."/>
            <person name="Merenyi Z."/>
            <person name="Ke H.-M."/>
            <person name="Monk M."/>
            <person name="Kocsube S."/>
            <person name="Drula E."/>
            <person name="Lipzen A."/>
            <person name="Balint B."/>
            <person name="Henrissat B."/>
            <person name="Andreopoulos B."/>
            <person name="Martin F.M."/>
            <person name="Harder C.B."/>
            <person name="Rigling D."/>
            <person name="Ford K.L."/>
            <person name="Foster G.D."/>
            <person name="Pangilinan J."/>
            <person name="Papanicolaou A."/>
            <person name="Barry K."/>
            <person name="LaButti K."/>
            <person name="Viragh M."/>
            <person name="Koriabine M."/>
            <person name="Yan M."/>
            <person name="Riley R."/>
            <person name="Champramary S."/>
            <person name="Plett K.L."/>
            <person name="Tsai I.J."/>
            <person name="Slot J."/>
            <person name="Sipos G."/>
            <person name="Plett J."/>
            <person name="Nagy L.G."/>
            <person name="Grigoriev I.V."/>
        </authorList>
    </citation>
    <scope>NUCLEOTIDE SEQUENCE</scope>
    <source>
        <strain evidence="2">FPL87.14</strain>
    </source>
</reference>